<dbReference type="EMBL" id="UYRU01074980">
    <property type="protein sequence ID" value="VDN25289.1"/>
    <property type="molecule type" value="Genomic_DNA"/>
</dbReference>
<dbReference type="Proteomes" id="UP000281553">
    <property type="component" value="Unassembled WGS sequence"/>
</dbReference>
<dbReference type="AlphaFoldDB" id="A0A3P7Q3G7"/>
<evidence type="ECO:0000313" key="2">
    <source>
        <dbReference type="Proteomes" id="UP000281553"/>
    </source>
</evidence>
<keyword evidence="2" id="KW-1185">Reference proteome</keyword>
<reference evidence="1 2" key="1">
    <citation type="submission" date="2018-11" db="EMBL/GenBank/DDBJ databases">
        <authorList>
            <consortium name="Pathogen Informatics"/>
        </authorList>
    </citation>
    <scope>NUCLEOTIDE SEQUENCE [LARGE SCALE GENOMIC DNA]</scope>
</reference>
<proteinExistence type="predicted"/>
<gene>
    <name evidence="1" type="ORF">DILT_LOCUS14592</name>
</gene>
<evidence type="ECO:0000313" key="1">
    <source>
        <dbReference type="EMBL" id="VDN25289.1"/>
    </source>
</evidence>
<sequence length="59" mass="6228">MLVTKLSSLMDTTLSPAEDNRVQALCRTALELSAKLPASFAGTEANSDVIPGRGGLRRP</sequence>
<dbReference type="OrthoDB" id="21128at2759"/>
<name>A0A3P7Q3G7_DIBLA</name>
<organism evidence="1 2">
    <name type="scientific">Dibothriocephalus latus</name>
    <name type="common">Fish tapeworm</name>
    <name type="synonym">Diphyllobothrium latum</name>
    <dbReference type="NCBI Taxonomy" id="60516"/>
    <lineage>
        <taxon>Eukaryota</taxon>
        <taxon>Metazoa</taxon>
        <taxon>Spiralia</taxon>
        <taxon>Lophotrochozoa</taxon>
        <taxon>Platyhelminthes</taxon>
        <taxon>Cestoda</taxon>
        <taxon>Eucestoda</taxon>
        <taxon>Diphyllobothriidea</taxon>
        <taxon>Diphyllobothriidae</taxon>
        <taxon>Dibothriocephalus</taxon>
    </lineage>
</organism>
<accession>A0A3P7Q3G7</accession>
<protein>
    <submittedName>
        <fullName evidence="1">Uncharacterized protein</fullName>
    </submittedName>
</protein>